<feature type="transmembrane region" description="Helical" evidence="9">
    <location>
        <begin position="137"/>
        <end position="154"/>
    </location>
</feature>
<dbReference type="GO" id="GO:0016887">
    <property type="term" value="F:ATP hydrolysis activity"/>
    <property type="evidence" value="ECO:0007669"/>
    <property type="project" value="InterPro"/>
</dbReference>
<dbReference type="OrthoDB" id="9762778at2"/>
<dbReference type="SMART" id="SM00382">
    <property type="entry name" value="AAA"/>
    <property type="match status" value="1"/>
</dbReference>
<dbReference type="InterPro" id="IPR039421">
    <property type="entry name" value="Type_1_exporter"/>
</dbReference>
<evidence type="ECO:0000256" key="8">
    <source>
        <dbReference type="ARBA" id="ARBA00023136"/>
    </source>
</evidence>
<dbReference type="Gene3D" id="3.40.50.300">
    <property type="entry name" value="P-loop containing nucleotide triphosphate hydrolases"/>
    <property type="match status" value="1"/>
</dbReference>
<dbReference type="PROSITE" id="PS00211">
    <property type="entry name" value="ABC_TRANSPORTER_1"/>
    <property type="match status" value="1"/>
</dbReference>
<evidence type="ECO:0000259" key="10">
    <source>
        <dbReference type="PROSITE" id="PS50893"/>
    </source>
</evidence>
<proteinExistence type="predicted"/>
<evidence type="ECO:0000256" key="4">
    <source>
        <dbReference type="ARBA" id="ARBA00022692"/>
    </source>
</evidence>
<evidence type="ECO:0000256" key="5">
    <source>
        <dbReference type="ARBA" id="ARBA00022741"/>
    </source>
</evidence>
<dbReference type="Pfam" id="PF00005">
    <property type="entry name" value="ABC_tran"/>
    <property type="match status" value="1"/>
</dbReference>
<dbReference type="RefSeq" id="WP_123610330.1">
    <property type="nucleotide sequence ID" value="NZ_RJVG01000010.1"/>
</dbReference>
<dbReference type="InterPro" id="IPR011527">
    <property type="entry name" value="ABC1_TM_dom"/>
</dbReference>
<dbReference type="GO" id="GO:0140359">
    <property type="term" value="F:ABC-type transporter activity"/>
    <property type="evidence" value="ECO:0007669"/>
    <property type="project" value="InterPro"/>
</dbReference>
<organism evidence="12 13">
    <name type="scientific">Mobilisporobacter senegalensis</name>
    <dbReference type="NCBI Taxonomy" id="1329262"/>
    <lineage>
        <taxon>Bacteria</taxon>
        <taxon>Bacillati</taxon>
        <taxon>Bacillota</taxon>
        <taxon>Clostridia</taxon>
        <taxon>Lachnospirales</taxon>
        <taxon>Lachnospiraceae</taxon>
        <taxon>Mobilisporobacter</taxon>
    </lineage>
</organism>
<feature type="transmembrane region" description="Helical" evidence="9">
    <location>
        <begin position="160"/>
        <end position="177"/>
    </location>
</feature>
<dbReference type="AlphaFoldDB" id="A0A3N1XKZ4"/>
<feature type="transmembrane region" description="Helical" evidence="9">
    <location>
        <begin position="20"/>
        <end position="41"/>
    </location>
</feature>
<keyword evidence="7 9" id="KW-1133">Transmembrane helix</keyword>
<dbReference type="CDD" id="cd07346">
    <property type="entry name" value="ABC_6TM_exporters"/>
    <property type="match status" value="1"/>
</dbReference>
<dbReference type="InterPro" id="IPR027417">
    <property type="entry name" value="P-loop_NTPase"/>
</dbReference>
<comment type="caution">
    <text evidence="12">The sequence shown here is derived from an EMBL/GenBank/DDBJ whole genome shotgun (WGS) entry which is preliminary data.</text>
</comment>
<dbReference type="SUPFAM" id="SSF90123">
    <property type="entry name" value="ABC transporter transmembrane region"/>
    <property type="match status" value="1"/>
</dbReference>
<dbReference type="InterPro" id="IPR003593">
    <property type="entry name" value="AAA+_ATPase"/>
</dbReference>
<dbReference type="SUPFAM" id="SSF52540">
    <property type="entry name" value="P-loop containing nucleoside triphosphate hydrolases"/>
    <property type="match status" value="1"/>
</dbReference>
<dbReference type="GO" id="GO:0034040">
    <property type="term" value="F:ATPase-coupled lipid transmembrane transporter activity"/>
    <property type="evidence" value="ECO:0007669"/>
    <property type="project" value="TreeGrafter"/>
</dbReference>
<evidence type="ECO:0000313" key="12">
    <source>
        <dbReference type="EMBL" id="ROR25722.1"/>
    </source>
</evidence>
<dbReference type="InterPro" id="IPR003439">
    <property type="entry name" value="ABC_transporter-like_ATP-bd"/>
</dbReference>
<dbReference type="Proteomes" id="UP000273083">
    <property type="component" value="Unassembled WGS sequence"/>
</dbReference>
<evidence type="ECO:0000256" key="3">
    <source>
        <dbReference type="ARBA" id="ARBA00022475"/>
    </source>
</evidence>
<accession>A0A3N1XKZ4</accession>
<dbReference type="PROSITE" id="PS50929">
    <property type="entry name" value="ABC_TM1F"/>
    <property type="match status" value="1"/>
</dbReference>
<name>A0A3N1XKZ4_9FIRM</name>
<dbReference type="GO" id="GO:0005886">
    <property type="term" value="C:plasma membrane"/>
    <property type="evidence" value="ECO:0007669"/>
    <property type="project" value="UniProtKB-SubCell"/>
</dbReference>
<keyword evidence="5" id="KW-0547">Nucleotide-binding</keyword>
<evidence type="ECO:0000256" key="6">
    <source>
        <dbReference type="ARBA" id="ARBA00022840"/>
    </source>
</evidence>
<keyword evidence="13" id="KW-1185">Reference proteome</keyword>
<dbReference type="Pfam" id="PF00664">
    <property type="entry name" value="ABC_membrane"/>
    <property type="match status" value="1"/>
</dbReference>
<keyword evidence="4 9" id="KW-0812">Transmembrane</keyword>
<keyword evidence="6 12" id="KW-0067">ATP-binding</keyword>
<dbReference type="PANTHER" id="PTHR24221">
    <property type="entry name" value="ATP-BINDING CASSETTE SUB-FAMILY B"/>
    <property type="match status" value="1"/>
</dbReference>
<evidence type="ECO:0000256" key="2">
    <source>
        <dbReference type="ARBA" id="ARBA00022448"/>
    </source>
</evidence>
<evidence type="ECO:0000256" key="9">
    <source>
        <dbReference type="SAM" id="Phobius"/>
    </source>
</evidence>
<keyword evidence="3" id="KW-1003">Cell membrane</keyword>
<dbReference type="EMBL" id="RJVG01000010">
    <property type="protein sequence ID" value="ROR25722.1"/>
    <property type="molecule type" value="Genomic_DNA"/>
</dbReference>
<dbReference type="Gene3D" id="1.20.1560.10">
    <property type="entry name" value="ABC transporter type 1, transmembrane domain"/>
    <property type="match status" value="1"/>
</dbReference>
<feature type="transmembrane region" description="Helical" evidence="9">
    <location>
        <begin position="272"/>
        <end position="290"/>
    </location>
</feature>
<keyword evidence="2" id="KW-0813">Transport</keyword>
<dbReference type="PROSITE" id="PS50893">
    <property type="entry name" value="ABC_TRANSPORTER_2"/>
    <property type="match status" value="1"/>
</dbReference>
<dbReference type="FunFam" id="3.40.50.300:FF:000221">
    <property type="entry name" value="Multidrug ABC transporter ATP-binding protein"/>
    <property type="match status" value="1"/>
</dbReference>
<evidence type="ECO:0000259" key="11">
    <source>
        <dbReference type="PROSITE" id="PS50929"/>
    </source>
</evidence>
<evidence type="ECO:0000313" key="13">
    <source>
        <dbReference type="Proteomes" id="UP000273083"/>
    </source>
</evidence>
<protein>
    <submittedName>
        <fullName evidence="12">ATP-binding cassette subfamily B protein</fullName>
    </submittedName>
</protein>
<feature type="transmembrane region" description="Helical" evidence="9">
    <location>
        <begin position="53"/>
        <end position="74"/>
    </location>
</feature>
<feature type="domain" description="ABC transporter" evidence="10">
    <location>
        <begin position="332"/>
        <end position="565"/>
    </location>
</feature>
<gene>
    <name evidence="12" type="ORF">EDD66_11078</name>
</gene>
<evidence type="ECO:0000256" key="1">
    <source>
        <dbReference type="ARBA" id="ARBA00004651"/>
    </source>
</evidence>
<comment type="subcellular location">
    <subcellularLocation>
        <location evidence="1">Cell membrane</location>
        <topology evidence="1">Multi-pass membrane protein</topology>
    </subcellularLocation>
</comment>
<evidence type="ECO:0000256" key="7">
    <source>
        <dbReference type="ARBA" id="ARBA00022989"/>
    </source>
</evidence>
<feature type="transmembrane region" description="Helical" evidence="9">
    <location>
        <begin position="243"/>
        <end position="266"/>
    </location>
</feature>
<dbReference type="PANTHER" id="PTHR24221:SF397">
    <property type="entry name" value="ABC TRANSPORTER, ATP-BINDING TRANSMEMBRANE PROTEIN"/>
    <property type="match status" value="1"/>
</dbReference>
<dbReference type="GO" id="GO:0005524">
    <property type="term" value="F:ATP binding"/>
    <property type="evidence" value="ECO:0007669"/>
    <property type="project" value="UniProtKB-KW"/>
</dbReference>
<keyword evidence="8 9" id="KW-0472">Membrane</keyword>
<feature type="domain" description="ABC transmembrane type-1" evidence="11">
    <location>
        <begin position="19"/>
        <end position="301"/>
    </location>
</feature>
<dbReference type="InterPro" id="IPR036640">
    <property type="entry name" value="ABC1_TM_sf"/>
</dbReference>
<dbReference type="InterPro" id="IPR017871">
    <property type="entry name" value="ABC_transporter-like_CS"/>
</dbReference>
<reference evidence="12 13" key="1">
    <citation type="submission" date="2018-11" db="EMBL/GenBank/DDBJ databases">
        <title>Genomic Encyclopedia of Type Strains, Phase IV (KMG-IV): sequencing the most valuable type-strain genomes for metagenomic binning, comparative biology and taxonomic classification.</title>
        <authorList>
            <person name="Goeker M."/>
        </authorList>
    </citation>
    <scope>NUCLEOTIDE SEQUENCE [LARGE SCALE GENOMIC DNA]</scope>
    <source>
        <strain evidence="12 13">DSM 26537</strain>
    </source>
</reference>
<sequence length="583" mass="64123">MFKKVLEYAGEYRRTTYKAVVLMLIGLIFSVSPFFLAYQIIRPLLLKQSIDILTVSALVAAIAVCGVLHTVFYIKGLELSHISAFHTLKNLRISLQGKLEKQPLGAIQDKGTGAIKKMFVDDIETIELLLAHTLPEGLANLAVPVIVFIGMFIADWKLGLLSLCALPLGVLCMGMMFKIGMRDMGSYYAAGKKMNNTIVEYINGMEVVKVFNRDGESYHRFEGDVKSYRDFTLKWYKACWPFMALYSSILPCIAMFTLPIGAYLVLNNHSTLPDFVLVLCMSFSVGPLFLKALGFMSTLPQINFKIKSLEDTFNSPPLQQSDKPFTGNDHGVEFENVSFAYKEEEVLHGISLKVKEGDLVALVGESGSGKSTLAKLLVHFYDVTGGCVKIGGQDIRDMSVEALNNEISYVAQEQFLFNISLLENIRLGKLDATDDEVMAAAQKAQCGEFLARLQDGIHTMAGDGGKQLSGGERQRISLARAILKNAPIIVLDEATAFMDPENEEKMNEAIAELIHDKTVIVIAHRLYSIVGADIICVLERGNLVAAGTHKELLEGCPAYQKLWSAAEDSASWKVGTAIGGEQA</sequence>